<gene>
    <name evidence="1" type="ORF">C8D95_10519</name>
</gene>
<dbReference type="OrthoDB" id="7859107at2"/>
<evidence type="ECO:0000313" key="1">
    <source>
        <dbReference type="EMBL" id="PWK55957.1"/>
    </source>
</evidence>
<protein>
    <submittedName>
        <fullName evidence="1">Uncharacterized protein</fullName>
    </submittedName>
</protein>
<name>A0A316GM79_9RHOB</name>
<dbReference type="KEGG" id="salo:EF888_18500"/>
<keyword evidence="2" id="KW-1185">Reference proteome</keyword>
<dbReference type="RefSeq" id="WP_109759403.1">
    <property type="nucleotide sequence ID" value="NZ_CP034588.1"/>
</dbReference>
<reference evidence="1 2" key="1">
    <citation type="submission" date="2018-05" db="EMBL/GenBank/DDBJ databases">
        <title>Genomic Encyclopedia of Type Strains, Phase IV (KMG-IV): sequencing the most valuable type-strain genomes for metagenomic binning, comparative biology and taxonomic classification.</title>
        <authorList>
            <person name="Goeker M."/>
        </authorList>
    </citation>
    <scope>NUCLEOTIDE SEQUENCE [LARGE SCALE GENOMIC DNA]</scope>
    <source>
        <strain evidence="1 2">DSM 103371</strain>
    </source>
</reference>
<sequence length="66" mass="7324">MVVLALVLLAGTFAYLWWMRRTTSLTRLCRWREDRAAGDWVCASCGARTCPEEGGAPTVCLRNSSS</sequence>
<accession>A0A316GM79</accession>
<comment type="caution">
    <text evidence="1">The sequence shown here is derived from an EMBL/GenBank/DDBJ whole genome shotgun (WGS) entry which is preliminary data.</text>
</comment>
<dbReference type="Proteomes" id="UP000245390">
    <property type="component" value="Unassembled WGS sequence"/>
</dbReference>
<organism evidence="1 2">
    <name type="scientific">Silicimonas algicola</name>
    <dbReference type="NCBI Taxonomy" id="1826607"/>
    <lineage>
        <taxon>Bacteria</taxon>
        <taxon>Pseudomonadati</taxon>
        <taxon>Pseudomonadota</taxon>
        <taxon>Alphaproteobacteria</taxon>
        <taxon>Rhodobacterales</taxon>
        <taxon>Paracoccaceae</taxon>
    </lineage>
</organism>
<dbReference type="EMBL" id="QGGV01000005">
    <property type="protein sequence ID" value="PWK55957.1"/>
    <property type="molecule type" value="Genomic_DNA"/>
</dbReference>
<evidence type="ECO:0000313" key="2">
    <source>
        <dbReference type="Proteomes" id="UP000245390"/>
    </source>
</evidence>
<dbReference type="AlphaFoldDB" id="A0A316GM79"/>
<proteinExistence type="predicted"/>